<sequence length="228" mass="24864">MTGIRAKARLETTSEIKRLAREQIASKGAANLSLREIAREMGMASSALYRYFASRDQLLTDLIIESYDDIGSTVERADAKCSREDLAGRWRAVSQSLRTWAITNPSDYGLIFGTPVPGYEAPTDTIAPALRYTNVLLRLLADVQAAGCRPLITVPTTKGVSREYKRARANLGINLTDEMILAGLAGWAALFGAISFELFGHVDTVFTDPGAHFLALSEMLGSQMLGMK</sequence>
<dbReference type="Pfam" id="PF13305">
    <property type="entry name" value="TetR_C_33"/>
    <property type="match status" value="1"/>
</dbReference>
<proteinExistence type="predicted"/>
<evidence type="ECO:0000313" key="5">
    <source>
        <dbReference type="EMBL" id="CAB4667942.1"/>
    </source>
</evidence>
<evidence type="ECO:0000259" key="4">
    <source>
        <dbReference type="PROSITE" id="PS50977"/>
    </source>
</evidence>
<feature type="domain" description="HTH tetR-type" evidence="4">
    <location>
        <begin position="10"/>
        <end position="70"/>
    </location>
</feature>
<dbReference type="InterPro" id="IPR050109">
    <property type="entry name" value="HTH-type_TetR-like_transc_reg"/>
</dbReference>
<dbReference type="PROSITE" id="PS50977">
    <property type="entry name" value="HTH_TETR_2"/>
    <property type="match status" value="1"/>
</dbReference>
<dbReference type="GO" id="GO:0003700">
    <property type="term" value="F:DNA-binding transcription factor activity"/>
    <property type="evidence" value="ECO:0007669"/>
    <property type="project" value="TreeGrafter"/>
</dbReference>
<dbReference type="PANTHER" id="PTHR30055">
    <property type="entry name" value="HTH-TYPE TRANSCRIPTIONAL REGULATOR RUTR"/>
    <property type="match status" value="1"/>
</dbReference>
<dbReference type="SUPFAM" id="SSF46689">
    <property type="entry name" value="Homeodomain-like"/>
    <property type="match status" value="1"/>
</dbReference>
<evidence type="ECO:0000256" key="2">
    <source>
        <dbReference type="ARBA" id="ARBA00023125"/>
    </source>
</evidence>
<reference evidence="5" key="1">
    <citation type="submission" date="2020-05" db="EMBL/GenBank/DDBJ databases">
        <authorList>
            <person name="Chiriac C."/>
            <person name="Salcher M."/>
            <person name="Ghai R."/>
            <person name="Kavagutti S V."/>
        </authorList>
    </citation>
    <scope>NUCLEOTIDE SEQUENCE</scope>
</reference>
<dbReference type="InterPro" id="IPR009057">
    <property type="entry name" value="Homeodomain-like_sf"/>
</dbReference>
<dbReference type="SUPFAM" id="SSF48498">
    <property type="entry name" value="Tetracyclin repressor-like, C-terminal domain"/>
    <property type="match status" value="1"/>
</dbReference>
<gene>
    <name evidence="5" type="ORF">UFOPK2214_01625</name>
</gene>
<dbReference type="InterPro" id="IPR036271">
    <property type="entry name" value="Tet_transcr_reg_TetR-rel_C_sf"/>
</dbReference>
<keyword evidence="3" id="KW-0804">Transcription</keyword>
<organism evidence="5">
    <name type="scientific">freshwater metagenome</name>
    <dbReference type="NCBI Taxonomy" id="449393"/>
    <lineage>
        <taxon>unclassified sequences</taxon>
        <taxon>metagenomes</taxon>
        <taxon>ecological metagenomes</taxon>
    </lineage>
</organism>
<evidence type="ECO:0000256" key="1">
    <source>
        <dbReference type="ARBA" id="ARBA00023015"/>
    </source>
</evidence>
<dbReference type="Gene3D" id="1.10.357.10">
    <property type="entry name" value="Tetracycline Repressor, domain 2"/>
    <property type="match status" value="1"/>
</dbReference>
<dbReference type="EMBL" id="CAEZWJ010000119">
    <property type="protein sequence ID" value="CAB4667942.1"/>
    <property type="molecule type" value="Genomic_DNA"/>
</dbReference>
<protein>
    <submittedName>
        <fullName evidence="5">Unannotated protein</fullName>
    </submittedName>
</protein>
<dbReference type="InterPro" id="IPR025996">
    <property type="entry name" value="MT1864/Rv1816-like_C"/>
</dbReference>
<accession>A0A6J6M251</accession>
<name>A0A6J6M251_9ZZZZ</name>
<dbReference type="AlphaFoldDB" id="A0A6J6M251"/>
<dbReference type="PRINTS" id="PR00455">
    <property type="entry name" value="HTHTETR"/>
</dbReference>
<dbReference type="PANTHER" id="PTHR30055:SF243">
    <property type="entry name" value="HTH-TYPE TRANSCRIPTIONAL REGULATOR RV1816"/>
    <property type="match status" value="1"/>
</dbReference>
<keyword evidence="2" id="KW-0238">DNA-binding</keyword>
<dbReference type="GO" id="GO:0000976">
    <property type="term" value="F:transcription cis-regulatory region binding"/>
    <property type="evidence" value="ECO:0007669"/>
    <property type="project" value="TreeGrafter"/>
</dbReference>
<dbReference type="InterPro" id="IPR001647">
    <property type="entry name" value="HTH_TetR"/>
</dbReference>
<evidence type="ECO:0000256" key="3">
    <source>
        <dbReference type="ARBA" id="ARBA00023163"/>
    </source>
</evidence>
<dbReference type="Pfam" id="PF00440">
    <property type="entry name" value="TetR_N"/>
    <property type="match status" value="1"/>
</dbReference>
<keyword evidence="1" id="KW-0805">Transcription regulation</keyword>